<dbReference type="RefSeq" id="WP_013767717.1">
    <property type="nucleotide sequence ID" value="NC_015510.1"/>
</dbReference>
<evidence type="ECO:0000313" key="2">
    <source>
        <dbReference type="Proteomes" id="UP000008461"/>
    </source>
</evidence>
<dbReference type="Proteomes" id="UP000008461">
    <property type="component" value="Chromosome"/>
</dbReference>
<evidence type="ECO:0000313" key="1">
    <source>
        <dbReference type="EMBL" id="AEE53183.1"/>
    </source>
</evidence>
<dbReference type="STRING" id="760192.Halhy_5358"/>
<keyword evidence="2" id="KW-1185">Reference proteome</keyword>
<gene>
    <name evidence="1" type="ordered locus">Halhy_5358</name>
</gene>
<dbReference type="EMBL" id="CP002691">
    <property type="protein sequence ID" value="AEE53183.1"/>
    <property type="molecule type" value="Genomic_DNA"/>
</dbReference>
<sequence length="163" mass="19041">MKYRRFTPNELRTLEPEFVRFLALNGIPADEWIRIKTTDDQKVEELIEQFSDAIFERTLQELEYLEFHAPKDIKTFHCQKEKIVLVGLILDGESEFDFTTHNSLEPALQKMHKGEIQLKVYTAEKGYRNGDREAELFRMIENGASISKDGNLYKALALQIDNN</sequence>
<dbReference type="HOGENOM" id="CLU_1666907_0_0_10"/>
<reference evidence="1 2" key="1">
    <citation type="journal article" date="2011" name="Stand. Genomic Sci.">
        <title>Complete genome sequence of Haliscomenobacter hydrossis type strain (O).</title>
        <authorList>
            <consortium name="US DOE Joint Genome Institute (JGI-PGF)"/>
            <person name="Daligault H."/>
            <person name="Lapidus A."/>
            <person name="Zeytun A."/>
            <person name="Nolan M."/>
            <person name="Lucas S."/>
            <person name="Del Rio T.G."/>
            <person name="Tice H."/>
            <person name="Cheng J.F."/>
            <person name="Tapia R."/>
            <person name="Han C."/>
            <person name="Goodwin L."/>
            <person name="Pitluck S."/>
            <person name="Liolios K."/>
            <person name="Pagani I."/>
            <person name="Ivanova N."/>
            <person name="Huntemann M."/>
            <person name="Mavromatis K."/>
            <person name="Mikhailova N."/>
            <person name="Pati A."/>
            <person name="Chen A."/>
            <person name="Palaniappan K."/>
            <person name="Land M."/>
            <person name="Hauser L."/>
            <person name="Brambilla E.M."/>
            <person name="Rohde M."/>
            <person name="Verbarg S."/>
            <person name="Goker M."/>
            <person name="Bristow J."/>
            <person name="Eisen J.A."/>
            <person name="Markowitz V."/>
            <person name="Hugenholtz P."/>
            <person name="Kyrpides N.C."/>
            <person name="Klenk H.P."/>
            <person name="Woyke T."/>
        </authorList>
    </citation>
    <scope>NUCLEOTIDE SEQUENCE [LARGE SCALE GENOMIC DNA]</scope>
    <source>
        <strain evidence="2">ATCC 27775 / DSM 1100 / LMG 10767 / O</strain>
    </source>
</reference>
<dbReference type="KEGG" id="hhy:Halhy_5358"/>
<protein>
    <submittedName>
        <fullName evidence="1">Uncharacterized protein</fullName>
    </submittedName>
</protein>
<proteinExistence type="predicted"/>
<dbReference type="InterPro" id="IPR045470">
    <property type="entry name" value="DUF6495"/>
</dbReference>
<reference key="2">
    <citation type="submission" date="2011-04" db="EMBL/GenBank/DDBJ databases">
        <title>Complete sequence of chromosome of Haliscomenobacter hydrossis DSM 1100.</title>
        <authorList>
            <consortium name="US DOE Joint Genome Institute (JGI-PGF)"/>
            <person name="Lucas S."/>
            <person name="Han J."/>
            <person name="Lapidus A."/>
            <person name="Bruce D."/>
            <person name="Goodwin L."/>
            <person name="Pitluck S."/>
            <person name="Peters L."/>
            <person name="Kyrpides N."/>
            <person name="Mavromatis K."/>
            <person name="Ivanova N."/>
            <person name="Ovchinnikova G."/>
            <person name="Pagani I."/>
            <person name="Daligault H."/>
            <person name="Detter J.C."/>
            <person name="Han C."/>
            <person name="Land M."/>
            <person name="Hauser L."/>
            <person name="Markowitz V."/>
            <person name="Cheng J.-F."/>
            <person name="Hugenholtz P."/>
            <person name="Woyke T."/>
            <person name="Wu D."/>
            <person name="Verbarg S."/>
            <person name="Frueling A."/>
            <person name="Brambilla E."/>
            <person name="Klenk H.-P."/>
            <person name="Eisen J.A."/>
        </authorList>
    </citation>
    <scope>NUCLEOTIDE SEQUENCE</scope>
    <source>
        <strain>DSM 1100</strain>
    </source>
</reference>
<dbReference type="eggNOG" id="ENOG502ZSZ8">
    <property type="taxonomic scope" value="Bacteria"/>
</dbReference>
<dbReference type="OrthoDB" id="956723at2"/>
<organism evidence="1 2">
    <name type="scientific">Haliscomenobacter hydrossis (strain ATCC 27775 / DSM 1100 / LMG 10767 / O)</name>
    <dbReference type="NCBI Taxonomy" id="760192"/>
    <lineage>
        <taxon>Bacteria</taxon>
        <taxon>Pseudomonadati</taxon>
        <taxon>Bacteroidota</taxon>
        <taxon>Saprospiria</taxon>
        <taxon>Saprospirales</taxon>
        <taxon>Haliscomenobacteraceae</taxon>
        <taxon>Haliscomenobacter</taxon>
    </lineage>
</organism>
<accession>F4KPX9</accession>
<name>F4KPX9_HALH1</name>
<dbReference type="Pfam" id="PF20105">
    <property type="entry name" value="DUF6495"/>
    <property type="match status" value="1"/>
</dbReference>
<dbReference type="AlphaFoldDB" id="F4KPX9"/>